<evidence type="ECO:0008006" key="11">
    <source>
        <dbReference type="Google" id="ProtNLM"/>
    </source>
</evidence>
<dbReference type="PANTHER" id="PTHR43126:SF2">
    <property type="entry name" value="D-ALANYL-D-ALANINE DIPEPTIDASE"/>
    <property type="match status" value="1"/>
</dbReference>
<keyword evidence="5" id="KW-0862">Zinc</keyword>
<dbReference type="Proteomes" id="UP000230564">
    <property type="component" value="Unassembled WGS sequence"/>
</dbReference>
<evidence type="ECO:0000256" key="1">
    <source>
        <dbReference type="ARBA" id="ARBA00001362"/>
    </source>
</evidence>
<organism evidence="9 10">
    <name type="scientific">Candidatus Komeilibacteria bacterium CG11_big_fil_rev_8_21_14_0_20_36_20</name>
    <dbReference type="NCBI Taxonomy" id="1974477"/>
    <lineage>
        <taxon>Bacteria</taxon>
        <taxon>Candidatus Komeiliibacteriota</taxon>
    </lineage>
</organism>
<gene>
    <name evidence="9" type="ORF">COV55_03435</name>
</gene>
<sequence length="221" mass="25463">MSRKILSYQDLIQIEAGDNQEPLVSLNKIYPNIDCQYEKQDMKSIAGEEIYVRSSVAEKLNKVNLALKKINQDYRLKIVYGYRHPDIQKKYFDKRKKELTLQNPNLSPEQSKGLTHNFVAAPEVAGHVVGGAIDLTITSSQGDLDMGTMIGDFTDSDKIKTFAKNISQAQKENRQLLHDLMLKENFAPFYGEWWHFSYGDKEWAAFYGHQKSLYSILDFKK</sequence>
<name>A0A2H0NCD8_9BACT</name>
<evidence type="ECO:0000256" key="5">
    <source>
        <dbReference type="ARBA" id="ARBA00022833"/>
    </source>
</evidence>
<dbReference type="GO" id="GO:0006508">
    <property type="term" value="P:proteolysis"/>
    <property type="evidence" value="ECO:0007669"/>
    <property type="project" value="UniProtKB-KW"/>
</dbReference>
<dbReference type="SUPFAM" id="SSF55166">
    <property type="entry name" value="Hedgehog/DD-peptidase"/>
    <property type="match status" value="1"/>
</dbReference>
<evidence type="ECO:0000256" key="4">
    <source>
        <dbReference type="ARBA" id="ARBA00022801"/>
    </source>
</evidence>
<evidence type="ECO:0000256" key="7">
    <source>
        <dbReference type="ARBA" id="ARBA00023049"/>
    </source>
</evidence>
<dbReference type="AlphaFoldDB" id="A0A2H0NCD8"/>
<evidence type="ECO:0000256" key="6">
    <source>
        <dbReference type="ARBA" id="ARBA00022997"/>
    </source>
</evidence>
<evidence type="ECO:0000313" key="10">
    <source>
        <dbReference type="Proteomes" id="UP000230564"/>
    </source>
</evidence>
<dbReference type="PANTHER" id="PTHR43126">
    <property type="entry name" value="D-ALANYL-D-ALANINE DIPEPTIDASE"/>
    <property type="match status" value="1"/>
</dbReference>
<dbReference type="GO" id="GO:0160237">
    <property type="term" value="F:D-Ala-D-Ala dipeptidase activity"/>
    <property type="evidence" value="ECO:0007669"/>
    <property type="project" value="UniProtKB-EC"/>
</dbReference>
<keyword evidence="8" id="KW-0961">Cell wall biogenesis/degradation</keyword>
<evidence type="ECO:0000256" key="3">
    <source>
        <dbReference type="ARBA" id="ARBA00022723"/>
    </source>
</evidence>
<dbReference type="GO" id="GO:0008237">
    <property type="term" value="F:metallopeptidase activity"/>
    <property type="evidence" value="ECO:0007669"/>
    <property type="project" value="UniProtKB-KW"/>
</dbReference>
<evidence type="ECO:0000256" key="2">
    <source>
        <dbReference type="ARBA" id="ARBA00022670"/>
    </source>
</evidence>
<protein>
    <recommendedName>
        <fullName evidence="11">D-Ala-D-Ala dipeptidase</fullName>
    </recommendedName>
</protein>
<dbReference type="Pfam" id="PF01427">
    <property type="entry name" value="Peptidase_M15"/>
    <property type="match status" value="1"/>
</dbReference>
<dbReference type="GO" id="GO:0046872">
    <property type="term" value="F:metal ion binding"/>
    <property type="evidence" value="ECO:0007669"/>
    <property type="project" value="UniProtKB-KW"/>
</dbReference>
<comment type="caution">
    <text evidence="9">The sequence shown here is derived from an EMBL/GenBank/DDBJ whole genome shotgun (WGS) entry which is preliminary data.</text>
</comment>
<comment type="catalytic activity">
    <reaction evidence="1">
        <text>D-alanyl-D-alanine + H2O = 2 D-alanine</text>
        <dbReference type="Rhea" id="RHEA:20661"/>
        <dbReference type="ChEBI" id="CHEBI:15377"/>
        <dbReference type="ChEBI" id="CHEBI:57416"/>
        <dbReference type="ChEBI" id="CHEBI:57822"/>
        <dbReference type="EC" id="3.4.13.22"/>
    </reaction>
</comment>
<evidence type="ECO:0000256" key="8">
    <source>
        <dbReference type="ARBA" id="ARBA00023316"/>
    </source>
</evidence>
<keyword evidence="2" id="KW-0645">Protease</keyword>
<dbReference type="EMBL" id="PCWQ01000012">
    <property type="protein sequence ID" value="PIR06553.1"/>
    <property type="molecule type" value="Genomic_DNA"/>
</dbReference>
<keyword evidence="3" id="KW-0479">Metal-binding</keyword>
<dbReference type="GO" id="GO:0071555">
    <property type="term" value="P:cell wall organization"/>
    <property type="evidence" value="ECO:0007669"/>
    <property type="project" value="UniProtKB-KW"/>
</dbReference>
<keyword evidence="7" id="KW-0482">Metalloprotease</keyword>
<dbReference type="InterPro" id="IPR009045">
    <property type="entry name" value="Zn_M74/Hedgehog-like"/>
</dbReference>
<evidence type="ECO:0000313" key="9">
    <source>
        <dbReference type="EMBL" id="PIR06553.1"/>
    </source>
</evidence>
<accession>A0A2H0NCD8</accession>
<dbReference type="Gene3D" id="3.30.1380.10">
    <property type="match status" value="1"/>
</dbReference>
<proteinExistence type="predicted"/>
<keyword evidence="6" id="KW-0224">Dipeptidase</keyword>
<keyword evidence="4" id="KW-0378">Hydrolase</keyword>
<dbReference type="InterPro" id="IPR000755">
    <property type="entry name" value="A_A_dipeptidase"/>
</dbReference>
<reference evidence="9 10" key="1">
    <citation type="submission" date="2017-09" db="EMBL/GenBank/DDBJ databases">
        <title>Depth-based differentiation of microbial function through sediment-hosted aquifers and enrichment of novel symbionts in the deep terrestrial subsurface.</title>
        <authorList>
            <person name="Probst A.J."/>
            <person name="Ladd B."/>
            <person name="Jarett J.K."/>
            <person name="Geller-Mcgrath D.E."/>
            <person name="Sieber C.M."/>
            <person name="Emerson J.B."/>
            <person name="Anantharaman K."/>
            <person name="Thomas B.C."/>
            <person name="Malmstrom R."/>
            <person name="Stieglmeier M."/>
            <person name="Klingl A."/>
            <person name="Woyke T."/>
            <person name="Ryan C.M."/>
            <person name="Banfield J.F."/>
        </authorList>
    </citation>
    <scope>NUCLEOTIDE SEQUENCE [LARGE SCALE GENOMIC DNA]</scope>
    <source>
        <strain evidence="9">CG11_big_fil_rev_8_21_14_0_20_36_20</strain>
    </source>
</reference>